<keyword evidence="4" id="KW-1185">Reference proteome</keyword>
<dbReference type="Proteomes" id="UP000562352">
    <property type="component" value="Unassembled WGS sequence"/>
</dbReference>
<name>A0A841DBS8_PLAVE</name>
<organism evidence="3 4">
    <name type="scientific">Planomonospora venezuelensis</name>
    <dbReference type="NCBI Taxonomy" id="1999"/>
    <lineage>
        <taxon>Bacteria</taxon>
        <taxon>Bacillati</taxon>
        <taxon>Actinomycetota</taxon>
        <taxon>Actinomycetes</taxon>
        <taxon>Streptosporangiales</taxon>
        <taxon>Streptosporangiaceae</taxon>
        <taxon>Planomonospora</taxon>
    </lineage>
</organism>
<protein>
    <submittedName>
        <fullName evidence="3">DNA-binding transcriptional ArsR family regulator</fullName>
    </submittedName>
</protein>
<sequence>MNRTKRLAVIAGLGAAVAGGLVVPAAAWAADPTPSASSSATSGTTADTGERGPRGGHGGRGLHATELAKALGIDEAKVTAALRELRESGGTDRPAKDGQPPTEAEREAARQKMAEALAAKLGVTADKITSALNALQQQRAAKAEAALSERLKTAVTAGTLTQAEADAVLKAHKAGLLGGGRGAH</sequence>
<feature type="region of interest" description="Disordered" evidence="1">
    <location>
        <begin position="83"/>
        <end position="109"/>
    </location>
</feature>
<evidence type="ECO:0000313" key="3">
    <source>
        <dbReference type="EMBL" id="MBB5966273.1"/>
    </source>
</evidence>
<dbReference type="AlphaFoldDB" id="A0A841DBS8"/>
<feature type="chain" id="PRO_5033049423" evidence="2">
    <location>
        <begin position="30"/>
        <end position="184"/>
    </location>
</feature>
<accession>A0A841DBS8</accession>
<comment type="caution">
    <text evidence="3">The sequence shown here is derived from an EMBL/GenBank/DDBJ whole genome shotgun (WGS) entry which is preliminary data.</text>
</comment>
<feature type="compositionally biased region" description="Low complexity" evidence="1">
    <location>
        <begin position="30"/>
        <end position="47"/>
    </location>
</feature>
<evidence type="ECO:0000256" key="1">
    <source>
        <dbReference type="SAM" id="MobiDB-lite"/>
    </source>
</evidence>
<dbReference type="RefSeq" id="WP_184946253.1">
    <property type="nucleotide sequence ID" value="NZ_BAAAWZ010000001.1"/>
</dbReference>
<evidence type="ECO:0000256" key="2">
    <source>
        <dbReference type="SAM" id="SignalP"/>
    </source>
</evidence>
<gene>
    <name evidence="3" type="ORF">FHS22_005564</name>
</gene>
<reference evidence="3 4" key="1">
    <citation type="submission" date="2020-08" db="EMBL/GenBank/DDBJ databases">
        <title>Genomic Encyclopedia of Type Strains, Phase III (KMG-III): the genomes of soil and plant-associated and newly described type strains.</title>
        <authorList>
            <person name="Whitman W."/>
        </authorList>
    </citation>
    <scope>NUCLEOTIDE SEQUENCE [LARGE SCALE GENOMIC DNA]</scope>
    <source>
        <strain evidence="3 4">CECT 3303</strain>
    </source>
</reference>
<feature type="region of interest" description="Disordered" evidence="1">
    <location>
        <begin position="30"/>
        <end position="62"/>
    </location>
</feature>
<evidence type="ECO:0000313" key="4">
    <source>
        <dbReference type="Proteomes" id="UP000562352"/>
    </source>
</evidence>
<keyword evidence="3" id="KW-0238">DNA-binding</keyword>
<feature type="compositionally biased region" description="Basic and acidic residues" evidence="1">
    <location>
        <begin position="83"/>
        <end position="96"/>
    </location>
</feature>
<keyword evidence="2" id="KW-0732">Signal</keyword>
<dbReference type="EMBL" id="JACHJJ010000022">
    <property type="protein sequence ID" value="MBB5966273.1"/>
    <property type="molecule type" value="Genomic_DNA"/>
</dbReference>
<feature type="signal peptide" evidence="2">
    <location>
        <begin position="1"/>
        <end position="29"/>
    </location>
</feature>
<proteinExistence type="predicted"/>
<dbReference type="GO" id="GO:0003677">
    <property type="term" value="F:DNA binding"/>
    <property type="evidence" value="ECO:0007669"/>
    <property type="project" value="UniProtKB-KW"/>
</dbReference>